<reference evidence="5 6" key="1">
    <citation type="submission" date="2019-08" db="EMBL/GenBank/DDBJ databases">
        <title>Deep-cultivation of Planctomycetes and their phenomic and genomic characterization uncovers novel biology.</title>
        <authorList>
            <person name="Wiegand S."/>
            <person name="Jogler M."/>
            <person name="Boedeker C."/>
            <person name="Pinto D."/>
            <person name="Vollmers J."/>
            <person name="Rivas-Marin E."/>
            <person name="Kohn T."/>
            <person name="Peeters S.H."/>
            <person name="Heuer A."/>
            <person name="Rast P."/>
            <person name="Oberbeckmann S."/>
            <person name="Bunk B."/>
            <person name="Jeske O."/>
            <person name="Meyerdierks A."/>
            <person name="Storesund J.E."/>
            <person name="Kallscheuer N."/>
            <person name="Luecker S."/>
            <person name="Lage O.M."/>
            <person name="Pohl T."/>
            <person name="Merkel B.J."/>
            <person name="Hornburger P."/>
            <person name="Mueller R.-W."/>
            <person name="Bruemmer F."/>
            <person name="Labrenz M."/>
            <person name="Spormann A.M."/>
            <person name="Op den Camp H."/>
            <person name="Overmann J."/>
            <person name="Amann R."/>
            <person name="Jetten M.S.M."/>
            <person name="Mascher T."/>
            <person name="Medema M.H."/>
            <person name="Devos D.P."/>
            <person name="Kaster A.-K."/>
            <person name="Ovreas L."/>
            <person name="Rohde M."/>
            <person name="Galperin M.Y."/>
            <person name="Jogler C."/>
        </authorList>
    </citation>
    <scope>NUCLEOTIDE SEQUENCE [LARGE SCALE GENOMIC DNA]</scope>
    <source>
        <strain evidence="5 6">Pr1d</strain>
    </source>
</reference>
<dbReference type="AlphaFoldDB" id="A0A5B9QEH5"/>
<sequence precursor="true">MISILHRLSRSITHLLVFSLMALLGCSDSADERPQFAFVTNGVASFWNIAAAGSKAAAKEAGVAVTVVMPDGLTDQTRKLEDLITRGIDGIAVSPINSANQTDILNKAAEATILITQDSDAPESNRLAYIGMDNYAAGLMCGRLVREALPEGGEVMLFIGRLDQDNAQLRRQGCIDAIVGREPDSTRRDPPGASVLSEDGKYNILGTLTDRFDRAKAKANVEDAITRYPNISAMVGLFVYNPPAILEALERTDMLGKVQVIGFDEDESTLQAIQDGNAIGTVVQDPYKYGYESIRLLVGLNSGEESNLPADRFVDVPPRTIKKENLETFWKNMKQLLEDK</sequence>
<dbReference type="InterPro" id="IPR028082">
    <property type="entry name" value="Peripla_BP_I"/>
</dbReference>
<comment type="similarity">
    <text evidence="2">Belongs to the bacterial solute-binding protein 2 family.</text>
</comment>
<dbReference type="PANTHER" id="PTHR30036">
    <property type="entry name" value="D-XYLOSE-BINDING PERIPLASMIC PROTEIN"/>
    <property type="match status" value="1"/>
</dbReference>
<evidence type="ECO:0000259" key="4">
    <source>
        <dbReference type="Pfam" id="PF13407"/>
    </source>
</evidence>
<dbReference type="Proteomes" id="UP000323917">
    <property type="component" value="Chromosome"/>
</dbReference>
<evidence type="ECO:0000256" key="2">
    <source>
        <dbReference type="ARBA" id="ARBA00007639"/>
    </source>
</evidence>
<dbReference type="Gene3D" id="3.40.50.2300">
    <property type="match status" value="2"/>
</dbReference>
<dbReference type="CDD" id="cd06314">
    <property type="entry name" value="PBP1_tmGBP"/>
    <property type="match status" value="1"/>
</dbReference>
<feature type="chain" id="PRO_5023048416" evidence="3">
    <location>
        <begin position="31"/>
        <end position="340"/>
    </location>
</feature>
<comment type="subcellular location">
    <subcellularLocation>
        <location evidence="1">Cell envelope</location>
    </subcellularLocation>
</comment>
<dbReference type="PROSITE" id="PS51257">
    <property type="entry name" value="PROKAR_LIPOPROTEIN"/>
    <property type="match status" value="1"/>
</dbReference>
<dbReference type="PANTHER" id="PTHR30036:SF7">
    <property type="entry name" value="ABC TRANSPORTER PERIPLASMIC-BINDING PROTEIN YPHF"/>
    <property type="match status" value="1"/>
</dbReference>
<gene>
    <name evidence="5" type="primary">rbsB_1</name>
    <name evidence="5" type="ORF">Pr1d_00100</name>
</gene>
<dbReference type="EMBL" id="CP042913">
    <property type="protein sequence ID" value="QEG32751.1"/>
    <property type="molecule type" value="Genomic_DNA"/>
</dbReference>
<feature type="signal peptide" evidence="3">
    <location>
        <begin position="1"/>
        <end position="30"/>
    </location>
</feature>
<protein>
    <submittedName>
        <fullName evidence="5">D-ribose-binding periplasmic protein</fullName>
    </submittedName>
</protein>
<name>A0A5B9QEH5_9BACT</name>
<dbReference type="SUPFAM" id="SSF53822">
    <property type="entry name" value="Periplasmic binding protein-like I"/>
    <property type="match status" value="1"/>
</dbReference>
<evidence type="ECO:0000313" key="6">
    <source>
        <dbReference type="Proteomes" id="UP000323917"/>
    </source>
</evidence>
<dbReference type="KEGG" id="bgok:Pr1d_00100"/>
<dbReference type="InterPro" id="IPR050555">
    <property type="entry name" value="Bact_Solute-Bind_Prot2"/>
</dbReference>
<proteinExistence type="inferred from homology"/>
<evidence type="ECO:0000256" key="1">
    <source>
        <dbReference type="ARBA" id="ARBA00004196"/>
    </source>
</evidence>
<dbReference type="Pfam" id="PF13407">
    <property type="entry name" value="Peripla_BP_4"/>
    <property type="match status" value="1"/>
</dbReference>
<dbReference type="GO" id="GO:0030246">
    <property type="term" value="F:carbohydrate binding"/>
    <property type="evidence" value="ECO:0007669"/>
    <property type="project" value="TreeGrafter"/>
</dbReference>
<dbReference type="RefSeq" id="WP_148071590.1">
    <property type="nucleotide sequence ID" value="NZ_CP042913.1"/>
</dbReference>
<keyword evidence="6" id="KW-1185">Reference proteome</keyword>
<evidence type="ECO:0000256" key="3">
    <source>
        <dbReference type="SAM" id="SignalP"/>
    </source>
</evidence>
<accession>A0A5B9QEH5</accession>
<dbReference type="InterPro" id="IPR025997">
    <property type="entry name" value="SBP_2_dom"/>
</dbReference>
<evidence type="ECO:0000313" key="5">
    <source>
        <dbReference type="EMBL" id="QEG32751.1"/>
    </source>
</evidence>
<keyword evidence="3" id="KW-0732">Signal</keyword>
<dbReference type="OrthoDB" id="569491at2"/>
<dbReference type="GO" id="GO:0030288">
    <property type="term" value="C:outer membrane-bounded periplasmic space"/>
    <property type="evidence" value="ECO:0007669"/>
    <property type="project" value="TreeGrafter"/>
</dbReference>
<organism evidence="5 6">
    <name type="scientific">Bythopirellula goksoeyrii</name>
    <dbReference type="NCBI Taxonomy" id="1400387"/>
    <lineage>
        <taxon>Bacteria</taxon>
        <taxon>Pseudomonadati</taxon>
        <taxon>Planctomycetota</taxon>
        <taxon>Planctomycetia</taxon>
        <taxon>Pirellulales</taxon>
        <taxon>Lacipirellulaceae</taxon>
        <taxon>Bythopirellula</taxon>
    </lineage>
</organism>
<feature type="domain" description="Periplasmic binding protein" evidence="4">
    <location>
        <begin position="40"/>
        <end position="304"/>
    </location>
</feature>